<dbReference type="AlphaFoldDB" id="A0A1H8Y4T5"/>
<dbReference type="STRING" id="394193.SAMN04489732_11177"/>
<evidence type="ECO:0000313" key="1">
    <source>
        <dbReference type="EMBL" id="SEP47264.1"/>
    </source>
</evidence>
<dbReference type="EMBL" id="FOEF01000011">
    <property type="protein sequence ID" value="SEP47264.1"/>
    <property type="molecule type" value="Genomic_DNA"/>
</dbReference>
<dbReference type="OrthoDB" id="3615488at2"/>
<proteinExistence type="predicted"/>
<dbReference type="Proteomes" id="UP000198582">
    <property type="component" value="Unassembled WGS sequence"/>
</dbReference>
<sequence length="215" mass="22646">MANIFGRDDIIRLLDNIRHKLLGDSLAVQKMALAFAENDILGATNANDISAATNVVSGTWTGRAADQFNAYAGRVGNALNSPQGAVASMSVILVEIANCVINTYKSAIEFVGACGTELSKIGIKGVLAALTVEVPIVDLFTAKDVIDTVIDAFSTLIDKVAVLFGESLTDLGKFAGGAISLQQADTNFPEIPEMAGNSGINNEKQWRVNPTAFPE</sequence>
<gene>
    <name evidence="1" type="ORF">SAMN04489732_11177</name>
</gene>
<dbReference type="RefSeq" id="WP_091620057.1">
    <property type="nucleotide sequence ID" value="NZ_FOEF01000011.1"/>
</dbReference>
<reference evidence="2" key="1">
    <citation type="submission" date="2016-10" db="EMBL/GenBank/DDBJ databases">
        <authorList>
            <person name="Varghese N."/>
            <person name="Submissions S."/>
        </authorList>
    </citation>
    <scope>NUCLEOTIDE SEQUENCE [LARGE SCALE GENOMIC DNA]</scope>
    <source>
        <strain evidence="2">DSM 44993</strain>
    </source>
</reference>
<accession>A0A1H8Y4T5</accession>
<keyword evidence="2" id="KW-1185">Reference proteome</keyword>
<evidence type="ECO:0008006" key="3">
    <source>
        <dbReference type="Google" id="ProtNLM"/>
    </source>
</evidence>
<protein>
    <recommendedName>
        <fullName evidence="3">Proteins of 100 residues with WXG</fullName>
    </recommendedName>
</protein>
<evidence type="ECO:0000313" key="2">
    <source>
        <dbReference type="Proteomes" id="UP000198582"/>
    </source>
</evidence>
<organism evidence="1 2">
    <name type="scientific">Amycolatopsis saalfeldensis</name>
    <dbReference type="NCBI Taxonomy" id="394193"/>
    <lineage>
        <taxon>Bacteria</taxon>
        <taxon>Bacillati</taxon>
        <taxon>Actinomycetota</taxon>
        <taxon>Actinomycetes</taxon>
        <taxon>Pseudonocardiales</taxon>
        <taxon>Pseudonocardiaceae</taxon>
        <taxon>Amycolatopsis</taxon>
    </lineage>
</organism>
<name>A0A1H8Y4T5_9PSEU</name>